<dbReference type="STRING" id="1293597.FC20_GL001388"/>
<evidence type="ECO:0008006" key="3">
    <source>
        <dbReference type="Google" id="ProtNLM"/>
    </source>
</evidence>
<dbReference type="InterPro" id="IPR029058">
    <property type="entry name" value="AB_hydrolase_fold"/>
</dbReference>
<evidence type="ECO:0000313" key="2">
    <source>
        <dbReference type="Proteomes" id="UP000051074"/>
    </source>
</evidence>
<dbReference type="AlphaFoldDB" id="A0A0R1LXD7"/>
<name>A0A0R1LXD7_9LACO</name>
<dbReference type="eggNOG" id="ENOG5032SA1">
    <property type="taxonomic scope" value="Bacteria"/>
</dbReference>
<reference evidence="1 2" key="1">
    <citation type="journal article" date="2015" name="Genome Announc.">
        <title>Expanding the biotechnology potential of lactobacilli through comparative genomics of 213 strains and associated genera.</title>
        <authorList>
            <person name="Sun Z."/>
            <person name="Harris H.M."/>
            <person name="McCann A."/>
            <person name="Guo C."/>
            <person name="Argimon S."/>
            <person name="Zhang W."/>
            <person name="Yang X."/>
            <person name="Jeffery I.B."/>
            <person name="Cooney J.C."/>
            <person name="Kagawa T.F."/>
            <person name="Liu W."/>
            <person name="Song Y."/>
            <person name="Salvetti E."/>
            <person name="Wrobel A."/>
            <person name="Rasinkangas P."/>
            <person name="Parkhill J."/>
            <person name="Rea M.C."/>
            <person name="O'Sullivan O."/>
            <person name="Ritari J."/>
            <person name="Douillard F.P."/>
            <person name="Paul Ross R."/>
            <person name="Yang R."/>
            <person name="Briner A.E."/>
            <person name="Felis G.E."/>
            <person name="de Vos W.M."/>
            <person name="Barrangou R."/>
            <person name="Klaenhammer T.R."/>
            <person name="Caufield P.W."/>
            <person name="Cui Y."/>
            <person name="Zhang H."/>
            <person name="O'Toole P.W."/>
        </authorList>
    </citation>
    <scope>NUCLEOTIDE SEQUENCE [LARGE SCALE GENOMIC DNA]</scope>
    <source>
        <strain evidence="1 2">DSM 19284</strain>
    </source>
</reference>
<dbReference type="SUPFAM" id="SSF53474">
    <property type="entry name" value="alpha/beta-Hydrolases"/>
    <property type="match status" value="1"/>
</dbReference>
<organism evidence="1 2">
    <name type="scientific">Lactobacillus equicursoris DSM 19284 = JCM 14600 = CIP 110162</name>
    <dbReference type="NCBI Taxonomy" id="1293597"/>
    <lineage>
        <taxon>Bacteria</taxon>
        <taxon>Bacillati</taxon>
        <taxon>Bacillota</taxon>
        <taxon>Bacilli</taxon>
        <taxon>Lactobacillales</taxon>
        <taxon>Lactobacillaceae</taxon>
        <taxon>Lactobacillus</taxon>
    </lineage>
</organism>
<dbReference type="PATRIC" id="fig|1293597.4.peg.1484"/>
<comment type="caution">
    <text evidence="1">The sequence shown here is derived from an EMBL/GenBank/DDBJ whole genome shotgun (WGS) entry which is preliminary data.</text>
</comment>
<dbReference type="Proteomes" id="UP000051074">
    <property type="component" value="Unassembled WGS sequence"/>
</dbReference>
<dbReference type="EMBL" id="AZDU01000049">
    <property type="protein sequence ID" value="KRL00374.1"/>
    <property type="molecule type" value="Genomic_DNA"/>
</dbReference>
<evidence type="ECO:0000313" key="1">
    <source>
        <dbReference type="EMBL" id="KRL00374.1"/>
    </source>
</evidence>
<proteinExistence type="predicted"/>
<accession>A0A0R1LXD7</accession>
<gene>
    <name evidence="1" type="ORF">FC20_GL001388</name>
</gene>
<sequence>MMTMINELLTDYDRVCLTKKAYEGLNVGDDFVVNGKLIGRIVRDVYAQDGMQAYVIENQAGRRDEVTVLFKGSSGLRNGNATTWRDEWLNTNWPIFVAMLTSRPKLPSALKTASSYLNKWLVEFPDAIFYIYGHSLGAINAAYALANCRHPSQIGAAYLYEGTNIWRLLTRRQRQVAGQMRHKINTYVDIYDPVTLGYTATHKMVGKLHYVDSLPISPIKQHMWGGYRFDDQGRLLEKEVDSRFLQSSQMQTRFLSGTSELAQFLSGKDEYRVSDWKKITSQKLTQVKDRVFNQTFLKDFEGQDQKLKKEIDQLKQKDEKDE</sequence>
<keyword evidence="2" id="KW-1185">Reference proteome</keyword>
<protein>
    <recommendedName>
        <fullName evidence="3">DUF2974 domain-containing protein</fullName>
    </recommendedName>
</protein>